<dbReference type="Proteomes" id="UP001169491">
    <property type="component" value="Unassembled WGS sequence"/>
</dbReference>
<protein>
    <submittedName>
        <fullName evidence="1">Uncharacterized protein</fullName>
    </submittedName>
</protein>
<evidence type="ECO:0000313" key="4">
    <source>
        <dbReference type="Proteomes" id="UP001169492"/>
    </source>
</evidence>
<reference evidence="3 4" key="1">
    <citation type="submission" date="2021-03" db="EMBL/GenBank/DDBJ databases">
        <title>Pseudidiomarina terrestris, a new bacterium isolated from saline soil.</title>
        <authorList>
            <person name="Galisteo C."/>
            <person name="De La Haba R."/>
            <person name="Sanchez-Porro C."/>
            <person name="Ventosa A."/>
        </authorList>
    </citation>
    <scope>NUCLEOTIDE SEQUENCE [LARGE SCALE GENOMIC DNA]</scope>
    <source>
        <strain evidence="1 4">1APP75-32.1</strain>
        <strain evidence="3">1APR75-15</strain>
        <strain evidence="2">1ASR75-15</strain>
    </source>
</reference>
<dbReference type="RefSeq" id="WP_301720884.1">
    <property type="nucleotide sequence ID" value="NZ_JAGGJB010000006.1"/>
</dbReference>
<dbReference type="AlphaFoldDB" id="A0AAW7R211"/>
<dbReference type="Proteomes" id="UP001169492">
    <property type="component" value="Unassembled WGS sequence"/>
</dbReference>
<keyword evidence="3" id="KW-1185">Reference proteome</keyword>
<gene>
    <name evidence="1" type="ORF">J6I90_10690</name>
    <name evidence="2" type="ORF">J6I92_09505</name>
</gene>
<dbReference type="EMBL" id="JAGGJB010000006">
    <property type="protein sequence ID" value="MDN7125348.1"/>
    <property type="molecule type" value="Genomic_DNA"/>
</dbReference>
<accession>A0AAW7R211</accession>
<name>A0AAW7R211_9GAMM</name>
<proteinExistence type="predicted"/>
<comment type="caution">
    <text evidence="1">The sequence shown here is derived from an EMBL/GenBank/DDBJ whole genome shotgun (WGS) entry which is preliminary data.</text>
</comment>
<sequence>MPYCHTLFQTVKPEQVENVLSRFAQECFVGGQAAYRLDDGSFSIDAGENDIRAIYDESNTVIRFFCRYKRDAGFYDRKLQTFAAKHGITSSLTMASKLGTDGSRI</sequence>
<evidence type="ECO:0000313" key="1">
    <source>
        <dbReference type="EMBL" id="MDN7125348.1"/>
    </source>
</evidence>
<dbReference type="EMBL" id="JAGGJC010000004">
    <property type="protein sequence ID" value="MDN7130106.1"/>
    <property type="molecule type" value="Genomic_DNA"/>
</dbReference>
<evidence type="ECO:0000313" key="3">
    <source>
        <dbReference type="Proteomes" id="UP001169491"/>
    </source>
</evidence>
<evidence type="ECO:0000313" key="2">
    <source>
        <dbReference type="EMBL" id="MDN7130106.1"/>
    </source>
</evidence>
<organism evidence="1 4">
    <name type="scientific">Pseudidiomarina terrestris</name>
    <dbReference type="NCBI Taxonomy" id="2820060"/>
    <lineage>
        <taxon>Bacteria</taxon>
        <taxon>Pseudomonadati</taxon>
        <taxon>Pseudomonadota</taxon>
        <taxon>Gammaproteobacteria</taxon>
        <taxon>Alteromonadales</taxon>
        <taxon>Idiomarinaceae</taxon>
        <taxon>Pseudidiomarina</taxon>
    </lineage>
</organism>